<keyword evidence="1" id="KW-0732">Signal</keyword>
<accession>A0A4Z0ATM1</accession>
<gene>
    <name evidence="2" type="ORF">DYL61_21180</name>
</gene>
<evidence type="ECO:0000313" key="3">
    <source>
        <dbReference type="Proteomes" id="UP000297734"/>
    </source>
</evidence>
<proteinExistence type="predicted"/>
<protein>
    <submittedName>
        <fullName evidence="2">DUF1120 domain-containing protein</fullName>
    </submittedName>
</protein>
<feature type="chain" id="PRO_5021490802" evidence="1">
    <location>
        <begin position="20"/>
        <end position="207"/>
    </location>
</feature>
<dbReference type="Proteomes" id="UP000297734">
    <property type="component" value="Unassembled WGS sequence"/>
</dbReference>
<keyword evidence="3" id="KW-1185">Reference proteome</keyword>
<evidence type="ECO:0000313" key="2">
    <source>
        <dbReference type="EMBL" id="TFY90172.1"/>
    </source>
</evidence>
<dbReference type="EMBL" id="QUZT01000044">
    <property type="protein sequence ID" value="TFY90172.1"/>
    <property type="molecule type" value="Genomic_DNA"/>
</dbReference>
<reference evidence="2 3" key="1">
    <citation type="journal article" date="2019" name="Syst. Appl. Microbiol.">
        <title>New species of pathogenic Pseudomonas isolated from citrus in Tunisia: Proposal of Pseudomonas kairouanensis sp. nov. and Pseudomonas nabeulensis sp. nov.</title>
        <authorList>
            <person name="Oueslati M."/>
            <person name="Mulet M."/>
            <person name="Gomila M."/>
            <person name="Berge O."/>
            <person name="Hajlaoui M.R."/>
            <person name="Lalucat J."/>
            <person name="Sadfi-Zouaoui N."/>
            <person name="Garcia-Valdes E."/>
        </authorList>
    </citation>
    <scope>NUCLEOTIDE SEQUENCE [LARGE SCALE GENOMIC DNA]</scope>
    <source>
        <strain evidence="2 3">E10B</strain>
    </source>
</reference>
<evidence type="ECO:0000256" key="1">
    <source>
        <dbReference type="SAM" id="SignalP"/>
    </source>
</evidence>
<dbReference type="OrthoDB" id="6602106at2"/>
<comment type="caution">
    <text evidence="2">The sequence shown here is derived from an EMBL/GenBank/DDBJ whole genome shotgun (WGS) entry which is preliminary data.</text>
</comment>
<feature type="signal peptide" evidence="1">
    <location>
        <begin position="1"/>
        <end position="19"/>
    </location>
</feature>
<dbReference type="Pfam" id="PF06551">
    <property type="entry name" value="DUF1120"/>
    <property type="match status" value="1"/>
</dbReference>
<dbReference type="AlphaFoldDB" id="A0A4Z0ATM1"/>
<sequence length="207" mass="21544">MTKLLTLLALLASVPCAQAASSVDLSVSGKITPSACEPSLSNGGVYDLGKIAAKELNADQPTALPVHNLQLTLTCAGSTLVALKPSDNRSGSHFDNETVHKFGLGLVNGNEKLGSMALNLQSIMADGAEMRAISSVGTTSWGPSSILSAAFLSSFTFNWSTPNLAPDPIQHLSAQVQITPRIAPANTLTLTKEVPIDGSVTLEINYL</sequence>
<dbReference type="RefSeq" id="WP_135309937.1">
    <property type="nucleotide sequence ID" value="NZ_QUZT01000044.1"/>
</dbReference>
<organism evidence="2 3">
    <name type="scientific">Pseudomonas nabeulensis</name>
    <dbReference type="NCBI Taxonomy" id="2293833"/>
    <lineage>
        <taxon>Bacteria</taxon>
        <taxon>Pseudomonadati</taxon>
        <taxon>Pseudomonadota</taxon>
        <taxon>Gammaproteobacteria</taxon>
        <taxon>Pseudomonadales</taxon>
        <taxon>Pseudomonadaceae</taxon>
        <taxon>Pseudomonas</taxon>
    </lineage>
</organism>
<name>A0A4Z0ATM1_9PSED</name>
<dbReference type="InterPro" id="IPR010546">
    <property type="entry name" value="DUF1120"/>
</dbReference>